<dbReference type="InterPro" id="IPR035940">
    <property type="entry name" value="CAP_sf"/>
</dbReference>
<dbReference type="EMBL" id="JOJR01000046">
    <property type="protein sequence ID" value="RCN48493.1"/>
    <property type="molecule type" value="Genomic_DNA"/>
</dbReference>
<feature type="non-terminal residue" evidence="1">
    <location>
        <position position="1"/>
    </location>
</feature>
<evidence type="ECO:0000313" key="2">
    <source>
        <dbReference type="Proteomes" id="UP000252519"/>
    </source>
</evidence>
<proteinExistence type="predicted"/>
<dbReference type="AlphaFoldDB" id="A0A368GVU3"/>
<reference evidence="1 2" key="1">
    <citation type="submission" date="2014-10" db="EMBL/GenBank/DDBJ databases">
        <title>Draft genome of the hookworm Ancylostoma caninum.</title>
        <authorList>
            <person name="Mitreva M."/>
        </authorList>
    </citation>
    <scope>NUCLEOTIDE SEQUENCE [LARGE SCALE GENOMIC DNA]</scope>
    <source>
        <strain evidence="1 2">Baltimore</strain>
    </source>
</reference>
<organism evidence="1 2">
    <name type="scientific">Ancylostoma caninum</name>
    <name type="common">Dog hookworm</name>
    <dbReference type="NCBI Taxonomy" id="29170"/>
    <lineage>
        <taxon>Eukaryota</taxon>
        <taxon>Metazoa</taxon>
        <taxon>Ecdysozoa</taxon>
        <taxon>Nematoda</taxon>
        <taxon>Chromadorea</taxon>
        <taxon>Rhabditida</taxon>
        <taxon>Rhabditina</taxon>
        <taxon>Rhabditomorpha</taxon>
        <taxon>Strongyloidea</taxon>
        <taxon>Ancylostomatidae</taxon>
        <taxon>Ancylostomatinae</taxon>
        <taxon>Ancylostoma</taxon>
    </lineage>
</organism>
<accession>A0A368GVU3</accession>
<dbReference type="Proteomes" id="UP000252519">
    <property type="component" value="Unassembled WGS sequence"/>
</dbReference>
<sequence length="166" mass="18134">VFLIIGEAFSQKIPREVCSDPLDANDKIRNKFVKGHNDVRKEIVSPNGMTQDDGSTLPGSKSLFAVTYDCYLEGIALTVVAGCPSHPKLDNVPAGKAVNYALDRGAQKPANEDAYVIEVGKAIDEWKDYRFEGNLDPKTVKYENEAMAPFANVSCCLLLNLLVLAL</sequence>
<protein>
    <recommendedName>
        <fullName evidence="3">SCP domain-containing protein</fullName>
    </recommendedName>
</protein>
<keyword evidence="2" id="KW-1185">Reference proteome</keyword>
<dbReference type="SUPFAM" id="SSF55797">
    <property type="entry name" value="PR-1-like"/>
    <property type="match status" value="1"/>
</dbReference>
<gene>
    <name evidence="1" type="ORF">ANCCAN_05489</name>
</gene>
<dbReference type="Gene3D" id="3.40.33.10">
    <property type="entry name" value="CAP"/>
    <property type="match status" value="1"/>
</dbReference>
<dbReference type="STRING" id="29170.A0A368GVU3"/>
<evidence type="ECO:0000313" key="1">
    <source>
        <dbReference type="EMBL" id="RCN48493.1"/>
    </source>
</evidence>
<evidence type="ECO:0008006" key="3">
    <source>
        <dbReference type="Google" id="ProtNLM"/>
    </source>
</evidence>
<dbReference type="OrthoDB" id="5907736at2759"/>
<comment type="caution">
    <text evidence="1">The sequence shown here is derived from an EMBL/GenBank/DDBJ whole genome shotgun (WGS) entry which is preliminary data.</text>
</comment>
<name>A0A368GVU3_ANCCA</name>